<reference evidence="1" key="1">
    <citation type="submission" date="2021-01" db="EMBL/GenBank/DDBJ databases">
        <title>Complete genome sequence of Clostridiales bacterium R-7.</title>
        <authorList>
            <person name="Mahoney-Kurpe S.C."/>
            <person name="Palevich N."/>
            <person name="Koike S."/>
            <person name="Moon C.D."/>
            <person name="Attwood G.T."/>
        </authorList>
    </citation>
    <scope>NUCLEOTIDE SEQUENCE</scope>
    <source>
        <strain evidence="1">R-7</strain>
    </source>
</reference>
<sequence>MFTKLESLSDRFRELSEAIAQPEVIQDYPRYQACLKERSSLEPVVEKYDAFRRVEQQIQDNRELLSDPLFASEAEKELADLAVQREKLIADLKLLLVPPDPLDDRNVIMEIRAGVGGEEAALFAGDLMRMYLRYADRNQLQASLLSVSDTDLGGINEALLMFSGPEAFGRLKFESGVHCVKRVPVTESSGRIHTSTVTVAVFPEAQEVEFTLDPADLRIDVFHASGHGGQGVNTTDSAVRMTHLPTGLVVTCQDERSQLENKAKALRVLRSRLFDRLKEEQAAAHAEDRRNQIGWGERSDRIRTYYFNHDYVVDHRLNLTVNRTANVMNGDLVPFIDALRLAEKTEKMNLLNRK</sequence>
<name>A0AC61MYB7_9FIRM</name>
<proteinExistence type="predicted"/>
<organism evidence="1 2">
    <name type="scientific">Aristaeella hokkaidonensis</name>
    <dbReference type="NCBI Taxonomy" id="3046382"/>
    <lineage>
        <taxon>Bacteria</taxon>
        <taxon>Bacillati</taxon>
        <taxon>Bacillota</taxon>
        <taxon>Clostridia</taxon>
        <taxon>Eubacteriales</taxon>
        <taxon>Aristaeellaceae</taxon>
        <taxon>Aristaeella</taxon>
    </lineage>
</organism>
<dbReference type="EMBL" id="CP068393">
    <property type="protein sequence ID" value="QUC68094.1"/>
    <property type="molecule type" value="Genomic_DNA"/>
</dbReference>
<evidence type="ECO:0000313" key="2">
    <source>
        <dbReference type="Proteomes" id="UP000682782"/>
    </source>
</evidence>
<keyword evidence="2" id="KW-1185">Reference proteome</keyword>
<evidence type="ECO:0000313" key="1">
    <source>
        <dbReference type="EMBL" id="QUC68094.1"/>
    </source>
</evidence>
<dbReference type="Proteomes" id="UP000682782">
    <property type="component" value="Chromosome"/>
</dbReference>
<accession>A0AC61MYB7</accession>
<gene>
    <name evidence="1" type="primary">prfA</name>
    <name evidence="1" type="ORF">JYE49_05215</name>
</gene>
<protein>
    <submittedName>
        <fullName evidence="1">Peptide chain release factor 1</fullName>
    </submittedName>
</protein>